<sequence length="502" mass="56930">MVNVLQLTDTLALCAAGFIICCLISRKPSLPYPPGPAGYPIIGNLFDIPKELPWVQFAKWAKEYGDVISLSIFGQTIVVLNSHSAVKDVVLMRPLNVAGRPFIKFAEMRALLPIHLTTVGREWRERRRVVDTYFRPAAIQPYKGVQIEKVVKLLRRIADKPNDISDHTREYNGALIMDIVYGYDVKTHEDYFVQINEQFLSFASRVVLPTGPIVNAIPILGRLPPWMLGRDFAALLEKGTRLWRQVFNEPFDWTKNSIKTGAAKESLVRTSLSEISEDDTEGETILKHAFGNIFAGGTATLRAFILHMVLSPTVQTKAQEELDRVVGRERVPNFDDRPNLPYVNAILMEVLRWAPATPIAAPHSAEDDINLERFYIPKGSIVICNAWAILHDQAYYLEPDIFKPERHIGIDGRVLEDPILDYAFGYGTRRCPGRHFADATMWLYIASVLAFFNIQRARDENGNEIPVDSKYEPTNLIHQPMPFTCTLVPRDRSTLERICKQD</sequence>
<organism evidence="1 2">
    <name type="scientific">Vararia minispora EC-137</name>
    <dbReference type="NCBI Taxonomy" id="1314806"/>
    <lineage>
        <taxon>Eukaryota</taxon>
        <taxon>Fungi</taxon>
        <taxon>Dikarya</taxon>
        <taxon>Basidiomycota</taxon>
        <taxon>Agaricomycotina</taxon>
        <taxon>Agaricomycetes</taxon>
        <taxon>Russulales</taxon>
        <taxon>Lachnocladiaceae</taxon>
        <taxon>Vararia</taxon>
    </lineage>
</organism>
<proteinExistence type="predicted"/>
<reference evidence="1" key="1">
    <citation type="submission" date="2021-02" db="EMBL/GenBank/DDBJ databases">
        <authorList>
            <consortium name="DOE Joint Genome Institute"/>
            <person name="Ahrendt S."/>
            <person name="Looney B.P."/>
            <person name="Miyauchi S."/>
            <person name="Morin E."/>
            <person name="Drula E."/>
            <person name="Courty P.E."/>
            <person name="Chicoki N."/>
            <person name="Fauchery L."/>
            <person name="Kohler A."/>
            <person name="Kuo A."/>
            <person name="Labutti K."/>
            <person name="Pangilinan J."/>
            <person name="Lipzen A."/>
            <person name="Riley R."/>
            <person name="Andreopoulos W."/>
            <person name="He G."/>
            <person name="Johnson J."/>
            <person name="Barry K.W."/>
            <person name="Grigoriev I.V."/>
            <person name="Nagy L."/>
            <person name="Hibbett D."/>
            <person name="Henrissat B."/>
            <person name="Matheny P.B."/>
            <person name="Labbe J."/>
            <person name="Martin F."/>
        </authorList>
    </citation>
    <scope>NUCLEOTIDE SEQUENCE</scope>
    <source>
        <strain evidence="1">EC-137</strain>
    </source>
</reference>
<dbReference type="Proteomes" id="UP000814128">
    <property type="component" value="Unassembled WGS sequence"/>
</dbReference>
<evidence type="ECO:0000313" key="1">
    <source>
        <dbReference type="EMBL" id="KAI0034586.1"/>
    </source>
</evidence>
<evidence type="ECO:0000313" key="2">
    <source>
        <dbReference type="Proteomes" id="UP000814128"/>
    </source>
</evidence>
<reference evidence="1" key="2">
    <citation type="journal article" date="2022" name="New Phytol.">
        <title>Evolutionary transition to the ectomycorrhizal habit in the genomes of a hyperdiverse lineage of mushroom-forming fungi.</title>
        <authorList>
            <person name="Looney B."/>
            <person name="Miyauchi S."/>
            <person name="Morin E."/>
            <person name="Drula E."/>
            <person name="Courty P.E."/>
            <person name="Kohler A."/>
            <person name="Kuo A."/>
            <person name="LaButti K."/>
            <person name="Pangilinan J."/>
            <person name="Lipzen A."/>
            <person name="Riley R."/>
            <person name="Andreopoulos W."/>
            <person name="He G."/>
            <person name="Johnson J."/>
            <person name="Nolan M."/>
            <person name="Tritt A."/>
            <person name="Barry K.W."/>
            <person name="Grigoriev I.V."/>
            <person name="Nagy L.G."/>
            <person name="Hibbett D."/>
            <person name="Henrissat B."/>
            <person name="Matheny P.B."/>
            <person name="Labbe J."/>
            <person name="Martin F.M."/>
        </authorList>
    </citation>
    <scope>NUCLEOTIDE SEQUENCE</scope>
    <source>
        <strain evidence="1">EC-137</strain>
    </source>
</reference>
<accession>A0ACB8QRS8</accession>
<comment type="caution">
    <text evidence="1">The sequence shown here is derived from an EMBL/GenBank/DDBJ whole genome shotgun (WGS) entry which is preliminary data.</text>
</comment>
<protein>
    <submittedName>
        <fullName evidence="1">Cytochrome P450</fullName>
    </submittedName>
</protein>
<dbReference type="EMBL" id="MU273498">
    <property type="protein sequence ID" value="KAI0034586.1"/>
    <property type="molecule type" value="Genomic_DNA"/>
</dbReference>
<keyword evidence="2" id="KW-1185">Reference proteome</keyword>
<name>A0ACB8QRS8_9AGAM</name>
<gene>
    <name evidence="1" type="ORF">K488DRAFT_45149</name>
</gene>